<dbReference type="PROSITE" id="PS01223">
    <property type="entry name" value="PROA"/>
    <property type="match status" value="1"/>
</dbReference>
<dbReference type="SUPFAM" id="SSF53720">
    <property type="entry name" value="ALDH-like"/>
    <property type="match status" value="1"/>
</dbReference>
<protein>
    <recommendedName>
        <fullName evidence="7">Gamma-glutamyl phosphate reductase</fullName>
        <shortName evidence="7">GPR</shortName>
        <ecNumber evidence="7">1.2.1.41</ecNumber>
    </recommendedName>
    <alternativeName>
        <fullName evidence="7">Glutamate-5-semialdehyde dehydrogenase</fullName>
    </alternativeName>
    <alternativeName>
        <fullName evidence="7">Glutamyl-gamma-semialdehyde dehydrogenase</fullName>
        <shortName evidence="7">GSA dehydrogenase</shortName>
    </alternativeName>
</protein>
<keyword evidence="2 7" id="KW-0028">Amino-acid biosynthesis</keyword>
<evidence type="ECO:0000256" key="1">
    <source>
        <dbReference type="ARBA" id="ARBA00004985"/>
    </source>
</evidence>
<evidence type="ECO:0000256" key="3">
    <source>
        <dbReference type="ARBA" id="ARBA00022650"/>
    </source>
</evidence>
<dbReference type="InterPro" id="IPR016161">
    <property type="entry name" value="Ald_DH/histidinol_DH"/>
</dbReference>
<dbReference type="EMBL" id="BAZW01000006">
    <property type="protein sequence ID" value="GAO29081.1"/>
    <property type="molecule type" value="Genomic_DNA"/>
</dbReference>
<evidence type="ECO:0000256" key="7">
    <source>
        <dbReference type="HAMAP-Rule" id="MF_00412"/>
    </source>
</evidence>
<dbReference type="NCBIfam" id="NF001221">
    <property type="entry name" value="PRK00197.1"/>
    <property type="match status" value="1"/>
</dbReference>
<sequence length="399" mass="43210">MSATEQIIKARAATAQMVLLDQEVNSAVLRDLADRAEASIPLLLKANKLDLDRMPSSDPRYDRLKLTGERIKGIAGDLRNVAAMPSPIGEVLESREVESGLKLQKVRVALGVVGVIYEARPNVTFDVFALCFRTGNVSVLKGGQDAWNSNQAVMSLIAESLTAHGITPEVVQLLPPEREAATELMNAVGLVDVLIPRGSQGLIDSVRTNSKVPVIETGAGVVHTYFDETGDVGTGRKVILNAKTRRVSVCNALECLILHDSRLPDLPVLLAPLADKSVRLQADEAAFKVLKGHYPDELLQPATSESFGKEHLDYILSVKTVSDMDEALAHISKYSTRHSEAIITTDAANKWRFFKEVDAAAVYANTSTAFTDGAQFGMGAEIGISTQKLHARGPMRCRN</sequence>
<dbReference type="PANTHER" id="PTHR11063:SF8">
    <property type="entry name" value="DELTA-1-PYRROLINE-5-CARBOXYLATE SYNTHASE"/>
    <property type="match status" value="1"/>
</dbReference>
<evidence type="ECO:0000256" key="4">
    <source>
        <dbReference type="ARBA" id="ARBA00022857"/>
    </source>
</evidence>
<dbReference type="InterPro" id="IPR020593">
    <property type="entry name" value="G-glutamylP_reductase_CS"/>
</dbReference>
<name>A0A0E9LVD9_9BACT</name>
<dbReference type="PIRSF" id="PIRSF000151">
    <property type="entry name" value="GPR"/>
    <property type="match status" value="1"/>
</dbReference>
<keyword evidence="7" id="KW-0963">Cytoplasm</keyword>
<dbReference type="GO" id="GO:0005737">
    <property type="term" value="C:cytoplasm"/>
    <property type="evidence" value="ECO:0007669"/>
    <property type="project" value="UniProtKB-SubCell"/>
</dbReference>
<dbReference type="InterPro" id="IPR000965">
    <property type="entry name" value="GPR_dom"/>
</dbReference>
<evidence type="ECO:0000256" key="2">
    <source>
        <dbReference type="ARBA" id="ARBA00022605"/>
    </source>
</evidence>
<organism evidence="8 9">
    <name type="scientific">Geofilum rubicundum JCM 15548</name>
    <dbReference type="NCBI Taxonomy" id="1236989"/>
    <lineage>
        <taxon>Bacteria</taxon>
        <taxon>Pseudomonadati</taxon>
        <taxon>Bacteroidota</taxon>
        <taxon>Bacteroidia</taxon>
        <taxon>Marinilabiliales</taxon>
        <taxon>Marinilabiliaceae</taxon>
        <taxon>Geofilum</taxon>
    </lineage>
</organism>
<comment type="similarity">
    <text evidence="7">Belongs to the gamma-glutamyl phosphate reductase family.</text>
</comment>
<dbReference type="Gene3D" id="3.40.309.10">
    <property type="entry name" value="Aldehyde Dehydrogenase, Chain A, domain 2"/>
    <property type="match status" value="1"/>
</dbReference>
<dbReference type="RefSeq" id="WP_227625496.1">
    <property type="nucleotide sequence ID" value="NZ_BAZW01000006.1"/>
</dbReference>
<dbReference type="InterPro" id="IPR016163">
    <property type="entry name" value="Ald_DH_C"/>
</dbReference>
<dbReference type="Proteomes" id="UP000032900">
    <property type="component" value="Unassembled WGS sequence"/>
</dbReference>
<keyword evidence="3 7" id="KW-0641">Proline biosynthesis</keyword>
<keyword evidence="9" id="KW-1185">Reference proteome</keyword>
<keyword evidence="5 7" id="KW-0560">Oxidoreductase</keyword>
<reference evidence="8 9" key="1">
    <citation type="journal article" date="2015" name="Microbes Environ.">
        <title>Distribution and evolution of nitrogen fixation genes in the phylum bacteroidetes.</title>
        <authorList>
            <person name="Inoue J."/>
            <person name="Oshima K."/>
            <person name="Suda W."/>
            <person name="Sakamoto M."/>
            <person name="Iino T."/>
            <person name="Noda S."/>
            <person name="Hongoh Y."/>
            <person name="Hattori M."/>
            <person name="Ohkuma M."/>
        </authorList>
    </citation>
    <scope>NUCLEOTIDE SEQUENCE [LARGE SCALE GENOMIC DNA]</scope>
    <source>
        <strain evidence="8">JCM 15548</strain>
    </source>
</reference>
<dbReference type="NCBIfam" id="TIGR00407">
    <property type="entry name" value="proA"/>
    <property type="match status" value="1"/>
</dbReference>
<dbReference type="PANTHER" id="PTHR11063">
    <property type="entry name" value="GLUTAMATE SEMIALDEHYDE DEHYDROGENASE"/>
    <property type="match status" value="1"/>
</dbReference>
<proteinExistence type="inferred from homology"/>
<comment type="caution">
    <text evidence="8">The sequence shown here is derived from an EMBL/GenBank/DDBJ whole genome shotgun (WGS) entry which is preliminary data.</text>
</comment>
<dbReference type="Gene3D" id="3.40.605.10">
    <property type="entry name" value="Aldehyde Dehydrogenase, Chain A, domain 1"/>
    <property type="match status" value="1"/>
</dbReference>
<accession>A0A0E9LVD9</accession>
<evidence type="ECO:0000313" key="8">
    <source>
        <dbReference type="EMBL" id="GAO29081.1"/>
    </source>
</evidence>
<dbReference type="InterPro" id="IPR012134">
    <property type="entry name" value="Glu-5-SA_DH"/>
</dbReference>
<keyword evidence="4 7" id="KW-0521">NADP</keyword>
<dbReference type="UniPathway" id="UPA00098">
    <property type="reaction ID" value="UER00360"/>
</dbReference>
<dbReference type="AlphaFoldDB" id="A0A0E9LVD9"/>
<dbReference type="GO" id="GO:0004350">
    <property type="term" value="F:glutamate-5-semialdehyde dehydrogenase activity"/>
    <property type="evidence" value="ECO:0007669"/>
    <property type="project" value="UniProtKB-UniRule"/>
</dbReference>
<comment type="subcellular location">
    <subcellularLocation>
        <location evidence="7">Cytoplasm</location>
    </subcellularLocation>
</comment>
<dbReference type="HAMAP" id="MF_00412">
    <property type="entry name" value="ProA"/>
    <property type="match status" value="1"/>
</dbReference>
<comment type="catalytic activity">
    <reaction evidence="6 7">
        <text>L-glutamate 5-semialdehyde + phosphate + NADP(+) = L-glutamyl 5-phosphate + NADPH + H(+)</text>
        <dbReference type="Rhea" id="RHEA:19541"/>
        <dbReference type="ChEBI" id="CHEBI:15378"/>
        <dbReference type="ChEBI" id="CHEBI:43474"/>
        <dbReference type="ChEBI" id="CHEBI:57783"/>
        <dbReference type="ChEBI" id="CHEBI:58066"/>
        <dbReference type="ChEBI" id="CHEBI:58274"/>
        <dbReference type="ChEBI" id="CHEBI:58349"/>
        <dbReference type="EC" id="1.2.1.41"/>
    </reaction>
</comment>
<dbReference type="EC" id="1.2.1.41" evidence="7"/>
<dbReference type="GO" id="GO:0050661">
    <property type="term" value="F:NADP binding"/>
    <property type="evidence" value="ECO:0007669"/>
    <property type="project" value="InterPro"/>
</dbReference>
<evidence type="ECO:0000256" key="6">
    <source>
        <dbReference type="ARBA" id="ARBA00049024"/>
    </source>
</evidence>
<dbReference type="InterPro" id="IPR016162">
    <property type="entry name" value="Ald_DH_N"/>
</dbReference>
<evidence type="ECO:0000256" key="5">
    <source>
        <dbReference type="ARBA" id="ARBA00023002"/>
    </source>
</evidence>
<dbReference type="STRING" id="1236989.JCM15548_11238"/>
<comment type="pathway">
    <text evidence="1 7">Amino-acid biosynthesis; L-proline biosynthesis; L-glutamate 5-semialdehyde from L-glutamate: step 2/2.</text>
</comment>
<comment type="function">
    <text evidence="7">Catalyzes the NADPH-dependent reduction of L-glutamate 5-phosphate into L-glutamate 5-semialdehyde and phosphate. The product spontaneously undergoes cyclization to form 1-pyrroline-5-carboxylate.</text>
</comment>
<gene>
    <name evidence="7" type="primary">proA</name>
    <name evidence="8" type="ORF">JCM15548_11238</name>
</gene>
<dbReference type="GO" id="GO:0055129">
    <property type="term" value="P:L-proline biosynthetic process"/>
    <property type="evidence" value="ECO:0007669"/>
    <property type="project" value="UniProtKB-UniRule"/>
</dbReference>
<dbReference type="CDD" id="cd07079">
    <property type="entry name" value="ALDH_F18-19_ProA-GPR"/>
    <property type="match status" value="1"/>
</dbReference>
<evidence type="ECO:0000313" key="9">
    <source>
        <dbReference type="Proteomes" id="UP000032900"/>
    </source>
</evidence>